<accession>A0AC34Q166</accession>
<proteinExistence type="predicted"/>
<sequence length="881" mass="101738">MMSSQRGSRFTNQNQANSHNNYGSRYRQNAEYQRSTTPQSQYGSQNDVEKGRKESFLSDSTYPSPPGSCTSNAPSFKPWETFPRSDYPLEIKNLMAYHYHVGIHYESKTCIDKSKKKLTTEKTSPIGRQLCYYIIKEFTKINQNFGNNKIKIVYDNLHTLLSNVEFDDINGTMLKKDLPDEIKRYFPEDAAITVEIQKHRYMPKINLDDLNQYKPEKILLFEDRTVLRSLEIIVFQGLINSGKYFVVNGKLYQKTGAEAKPGYCTKINVCKGIRMLKLETTDSNGNQIKKWKPALIVNCQKALFYAPGKFSDLVSHFLENCSGDVKKGYHEAEDAFRGLKLLSLGKPNVILQFVKFTSTSDGLKIKDDKTGETIKMSPVVMCKCNDNNDYPLESLEVLPNQYIETISIYNDIDQATIETVHGNVLADLKEMVFNNKILKAYGIIFLTEITQKLSRQPLYLEFSHFEIPQMMLGNNQRIFAQDHGSFFIGLNSGPQYNHPATVKDWVILCPNDVKSDKQMDKLIENLKNLGIVDEPNKKNCPGFWFKKFERLYKRFQEAEISYVLVIDKKNTPRSRGILNLMESLYKIPTQQIPLEIFKNLYDKNFTLSKILHEFNVKNGGINYIPNFSNMPRNMDLNTGNVFVIAYGKPEKIDETENLSIVGFSANFGENPWKFIDDYFYQENQEMVNLEELEVRTQNMLKMIKDQRGMMPKIIAVFRYGFPAHDFGRIFTKEISAIENGCKNFDKNYNPKFVTSVTSDCSYNLQTDKFVDEKVIPMKYLKRYMTYDKTTNNTAKFVNNYVFRNDSNKFDARLFLYSLCYGHQVQATSTFYRTALPMPIHNVGEMTKKGAKVYETLKKVQRGHVLRIDGKIDYIGLSNLLG</sequence>
<reference evidence="2" key="1">
    <citation type="submission" date="2022-11" db="UniProtKB">
        <authorList>
            <consortium name="WormBaseParasite"/>
        </authorList>
    </citation>
    <scope>IDENTIFICATION</scope>
</reference>
<evidence type="ECO:0000313" key="2">
    <source>
        <dbReference type="WBParaSite" id="JU765_v2.g11894.t1"/>
    </source>
</evidence>
<evidence type="ECO:0000313" key="1">
    <source>
        <dbReference type="Proteomes" id="UP000887576"/>
    </source>
</evidence>
<dbReference type="WBParaSite" id="JU765_v2.g11894.t1">
    <property type="protein sequence ID" value="JU765_v2.g11894.t1"/>
    <property type="gene ID" value="JU765_v2.g11894"/>
</dbReference>
<organism evidence="1 2">
    <name type="scientific">Panagrolaimus sp. JU765</name>
    <dbReference type="NCBI Taxonomy" id="591449"/>
    <lineage>
        <taxon>Eukaryota</taxon>
        <taxon>Metazoa</taxon>
        <taxon>Ecdysozoa</taxon>
        <taxon>Nematoda</taxon>
        <taxon>Chromadorea</taxon>
        <taxon>Rhabditida</taxon>
        <taxon>Tylenchina</taxon>
        <taxon>Panagrolaimomorpha</taxon>
        <taxon>Panagrolaimoidea</taxon>
        <taxon>Panagrolaimidae</taxon>
        <taxon>Panagrolaimus</taxon>
    </lineage>
</organism>
<protein>
    <submittedName>
        <fullName evidence="2">Piwi domain-containing protein</fullName>
    </submittedName>
</protein>
<dbReference type="Proteomes" id="UP000887576">
    <property type="component" value="Unplaced"/>
</dbReference>
<name>A0AC34Q166_9BILA</name>